<accession>A0A017SQD4</accession>
<dbReference type="PANTHER" id="PTHR39697:SF2">
    <property type="entry name" value="CYANOVIRIN-N DOMAIN-CONTAINING PROTEIN"/>
    <property type="match status" value="1"/>
</dbReference>
<dbReference type="PANTHER" id="PTHR39697">
    <property type="entry name" value="RICIN B LECTIN DOMAIN-CONTAINING PROTEIN-RELATED"/>
    <property type="match status" value="1"/>
</dbReference>
<dbReference type="GeneID" id="63693742"/>
<dbReference type="AlphaFoldDB" id="A0A017SQD4"/>
<evidence type="ECO:0000313" key="2">
    <source>
        <dbReference type="EMBL" id="EYE99183.1"/>
    </source>
</evidence>
<proteinExistence type="predicted"/>
<reference evidence="3" key="1">
    <citation type="journal article" date="2014" name="Nat. Commun.">
        <title>Genomic adaptations of the halophilic Dead Sea filamentous fungus Eurotium rubrum.</title>
        <authorList>
            <person name="Kis-Papo T."/>
            <person name="Weig A.R."/>
            <person name="Riley R."/>
            <person name="Persoh D."/>
            <person name="Salamov A."/>
            <person name="Sun H."/>
            <person name="Lipzen A."/>
            <person name="Wasser S.P."/>
            <person name="Rambold G."/>
            <person name="Grigoriev I.V."/>
            <person name="Nevo E."/>
        </authorList>
    </citation>
    <scope>NUCLEOTIDE SEQUENCE [LARGE SCALE GENOMIC DNA]</scope>
    <source>
        <strain evidence="3">CBS 135680</strain>
    </source>
</reference>
<dbReference type="RefSeq" id="XP_040642871.1">
    <property type="nucleotide sequence ID" value="XM_040778618.1"/>
</dbReference>
<keyword evidence="3" id="KW-1185">Reference proteome</keyword>
<dbReference type="Proteomes" id="UP000019804">
    <property type="component" value="Unassembled WGS sequence"/>
</dbReference>
<feature type="region of interest" description="Disordered" evidence="1">
    <location>
        <begin position="1"/>
        <end position="23"/>
    </location>
</feature>
<organism evidence="2 3">
    <name type="scientific">Aspergillus ruber (strain CBS 135680)</name>
    <dbReference type="NCBI Taxonomy" id="1388766"/>
    <lineage>
        <taxon>Eukaryota</taxon>
        <taxon>Fungi</taxon>
        <taxon>Dikarya</taxon>
        <taxon>Ascomycota</taxon>
        <taxon>Pezizomycotina</taxon>
        <taxon>Eurotiomycetes</taxon>
        <taxon>Eurotiomycetidae</taxon>
        <taxon>Eurotiales</taxon>
        <taxon>Aspergillaceae</taxon>
        <taxon>Aspergillus</taxon>
        <taxon>Aspergillus subgen. Aspergillus</taxon>
    </lineage>
</organism>
<dbReference type="HOGENOM" id="CLU_076163_2_0_1"/>
<sequence>MCPDEEECPTPTHTSVSSETISHPPLDMNETIFYAGAAPWKSNKYIIRDPESKLVIALRNDVLGLFSERYYYGGAGRWRSIENGHMWLGFRNIISGTYIGHDGKGKFVANAKRHSDWECFCTRQHPSGGHLLLMKEKKDDLDGFFSMTTGGKDNKKLLASTKQEGGTAWEFIRVDPGFEF</sequence>
<protein>
    <submittedName>
        <fullName evidence="2">Uncharacterized protein</fullName>
    </submittedName>
</protein>
<dbReference type="OrthoDB" id="5289641at2759"/>
<gene>
    <name evidence="2" type="ORF">EURHEDRAFT_374246</name>
</gene>
<evidence type="ECO:0000256" key="1">
    <source>
        <dbReference type="SAM" id="MobiDB-lite"/>
    </source>
</evidence>
<dbReference type="EMBL" id="KK088412">
    <property type="protein sequence ID" value="EYE99183.1"/>
    <property type="molecule type" value="Genomic_DNA"/>
</dbReference>
<feature type="compositionally biased region" description="Polar residues" evidence="1">
    <location>
        <begin position="11"/>
        <end position="21"/>
    </location>
</feature>
<name>A0A017SQD4_ASPRC</name>
<evidence type="ECO:0000313" key="3">
    <source>
        <dbReference type="Proteomes" id="UP000019804"/>
    </source>
</evidence>